<dbReference type="InterPro" id="IPR017822">
    <property type="entry name" value="MptA-like"/>
</dbReference>
<name>A0AAF1BX16_9CORY</name>
<accession>A0AAF1BX16</accession>
<dbReference type="RefSeq" id="WP_180805600.1">
    <property type="nucleotide sequence ID" value="NZ_CP136958.1"/>
</dbReference>
<evidence type="ECO:0000313" key="10">
    <source>
        <dbReference type="EMBL" id="WOT02962.1"/>
    </source>
</evidence>
<comment type="similarity">
    <text evidence="7">Belongs to the MptA/B family.</text>
</comment>
<evidence type="ECO:0000313" key="11">
    <source>
        <dbReference type="Proteomes" id="UP000234560"/>
    </source>
</evidence>
<dbReference type="GO" id="GO:0016020">
    <property type="term" value="C:membrane"/>
    <property type="evidence" value="ECO:0007669"/>
    <property type="project" value="UniProtKB-SubCell"/>
</dbReference>
<reference evidence="10" key="1">
    <citation type="submission" date="2017-12" db="EMBL/GenBank/DDBJ databases">
        <authorList>
            <person name="Thomas-White K."/>
            <person name="Wolfe A.J."/>
        </authorList>
    </citation>
    <scope>NUCLEOTIDE SEQUENCE</scope>
    <source>
        <strain evidence="10">UMB0763</strain>
    </source>
</reference>
<dbReference type="GO" id="GO:0016757">
    <property type="term" value="F:glycosyltransferase activity"/>
    <property type="evidence" value="ECO:0007669"/>
    <property type="project" value="UniProtKB-KW"/>
</dbReference>
<feature type="transmembrane region" description="Helical" evidence="9">
    <location>
        <begin position="47"/>
        <end position="67"/>
    </location>
</feature>
<dbReference type="Proteomes" id="UP000234560">
    <property type="component" value="Chromosome"/>
</dbReference>
<comment type="subcellular location">
    <subcellularLocation>
        <location evidence="1">Membrane</location>
        <topology evidence="1">Multi-pass membrane protein</topology>
    </subcellularLocation>
</comment>
<evidence type="ECO:0000256" key="5">
    <source>
        <dbReference type="ARBA" id="ARBA00022989"/>
    </source>
</evidence>
<evidence type="ECO:0000256" key="1">
    <source>
        <dbReference type="ARBA" id="ARBA00004141"/>
    </source>
</evidence>
<feature type="transmembrane region" description="Helical" evidence="9">
    <location>
        <begin position="87"/>
        <end position="109"/>
    </location>
</feature>
<dbReference type="Pfam" id="PF26314">
    <property type="entry name" value="MptA_B_family"/>
    <property type="match status" value="1"/>
</dbReference>
<evidence type="ECO:0000256" key="7">
    <source>
        <dbReference type="ARBA" id="ARBA00043987"/>
    </source>
</evidence>
<evidence type="ECO:0000256" key="4">
    <source>
        <dbReference type="ARBA" id="ARBA00022692"/>
    </source>
</evidence>
<feature type="transmembrane region" description="Helical" evidence="9">
    <location>
        <begin position="204"/>
        <end position="223"/>
    </location>
</feature>
<evidence type="ECO:0000256" key="9">
    <source>
        <dbReference type="SAM" id="Phobius"/>
    </source>
</evidence>
<feature type="transmembrane region" description="Helical" evidence="9">
    <location>
        <begin position="457"/>
        <end position="476"/>
    </location>
</feature>
<dbReference type="AlphaFoldDB" id="A0AAF1BX16"/>
<feature type="transmembrane region" description="Helical" evidence="9">
    <location>
        <begin position="235"/>
        <end position="255"/>
    </location>
</feature>
<gene>
    <name evidence="10" type="ORF">CYJ47_04105</name>
</gene>
<feature type="transmembrane region" description="Helical" evidence="9">
    <location>
        <begin position="121"/>
        <end position="142"/>
    </location>
</feature>
<reference evidence="10" key="2">
    <citation type="submission" date="2023-10" db="EMBL/GenBank/DDBJ databases">
        <authorList>
            <person name="Choi B."/>
        </authorList>
    </citation>
    <scope>NUCLEOTIDE SEQUENCE</scope>
    <source>
        <strain evidence="10">UMB0763</strain>
    </source>
</reference>
<dbReference type="NCBIfam" id="NF038066">
    <property type="entry name" value="MptB"/>
    <property type="match status" value="1"/>
</dbReference>
<proteinExistence type="inferred from homology"/>
<organism evidence="10 11">
    <name type="scientific">Corynebacterium pyruviciproducens</name>
    <dbReference type="NCBI Taxonomy" id="598660"/>
    <lineage>
        <taxon>Bacteria</taxon>
        <taxon>Bacillati</taxon>
        <taxon>Actinomycetota</taxon>
        <taxon>Actinomycetes</taxon>
        <taxon>Mycobacteriales</taxon>
        <taxon>Corynebacteriaceae</taxon>
        <taxon>Corynebacterium</taxon>
    </lineage>
</organism>
<dbReference type="KEGG" id="cpyr:CYJ47_04105"/>
<evidence type="ECO:0000256" key="3">
    <source>
        <dbReference type="ARBA" id="ARBA00022679"/>
    </source>
</evidence>
<dbReference type="InterPro" id="IPR049829">
    <property type="entry name" value="MptA/B-like"/>
</dbReference>
<feature type="transmembrane region" description="Helical" evidence="9">
    <location>
        <begin position="426"/>
        <end position="445"/>
    </location>
</feature>
<keyword evidence="2" id="KW-0328">Glycosyltransferase</keyword>
<feature type="transmembrane region" description="Helical" evidence="9">
    <location>
        <begin position="488"/>
        <end position="508"/>
    </location>
</feature>
<feature type="transmembrane region" description="Helical" evidence="9">
    <location>
        <begin position="275"/>
        <end position="308"/>
    </location>
</feature>
<keyword evidence="5 9" id="KW-1133">Transmembrane helix</keyword>
<feature type="transmembrane region" description="Helical" evidence="9">
    <location>
        <begin position="394"/>
        <end position="414"/>
    </location>
</feature>
<keyword evidence="3" id="KW-0808">Transferase</keyword>
<dbReference type="NCBIfam" id="TIGR03459">
    <property type="entry name" value="crt_membr"/>
    <property type="match status" value="1"/>
</dbReference>
<keyword evidence="6 9" id="KW-0472">Membrane</keyword>
<evidence type="ECO:0000256" key="8">
    <source>
        <dbReference type="NCBIfam" id="TIGR03459"/>
    </source>
</evidence>
<feature type="transmembrane region" description="Helical" evidence="9">
    <location>
        <begin position="361"/>
        <end position="382"/>
    </location>
</feature>
<protein>
    <recommendedName>
        <fullName evidence="8">Alpha-(1-&gt;6)-mannopyranosyltransferase A</fullName>
    </recommendedName>
</protein>
<dbReference type="EMBL" id="CP136958">
    <property type="protein sequence ID" value="WOT02962.1"/>
    <property type="molecule type" value="Genomic_DNA"/>
</dbReference>
<sequence>MTAHASTSLHLAPTITATTPREPQREPAPAEKFVTALARRLPEPTKLGMVAALLIALGSYGAGAIRYKGGVLRALHADFLSYGHGASFSNTVMWCGLILFVGAWCIAGLRLNEVDLKKTVVAWVAPFVVAAPILSRDVYSYLMQGAMLRDGFNPYKQGAAVNPGPYLLEVSHDWRNTTTPYGPLHLWLGEGVTSLVGENVTAGVIVYKLISIAGFAAIAWCVPRIARSIGGDPRLALWLGVLNPVMVFHMVGGMHNESVMVGLVSIGLYWALRERPAWIVAGVAVISVAVSLKATALIALPFVVWIAVRTMKKLWGLRPVVGFFLSGFVLAGEMLATLAVVTVASGTSWEWVSQVTGNSKVINPLALPSLLAGFITPVGRLFDADFSYNHTLDILRTVSSLAMLAGLVVAWWLFRKSKRANIAGTIAAYGSLMVFNSVTLPWYYASPLSLIGTVRPPRWLLVLTIAASLTISLAFAGSGNHHLDNGWIMVPLITVSFVMAVVVERSYIRTHPEFARGRN</sequence>
<feature type="transmembrane region" description="Helical" evidence="9">
    <location>
        <begin position="320"/>
        <end position="341"/>
    </location>
</feature>
<evidence type="ECO:0000256" key="2">
    <source>
        <dbReference type="ARBA" id="ARBA00022676"/>
    </source>
</evidence>
<keyword evidence="4 9" id="KW-0812">Transmembrane</keyword>
<evidence type="ECO:0000256" key="6">
    <source>
        <dbReference type="ARBA" id="ARBA00023136"/>
    </source>
</evidence>